<proteinExistence type="predicted"/>
<accession>A0A392NY96</accession>
<evidence type="ECO:0000313" key="3">
    <source>
        <dbReference type="Proteomes" id="UP000265520"/>
    </source>
</evidence>
<evidence type="ECO:0000256" key="1">
    <source>
        <dbReference type="SAM" id="MobiDB-lite"/>
    </source>
</evidence>
<name>A0A392NY96_9FABA</name>
<dbReference type="AlphaFoldDB" id="A0A392NY96"/>
<reference evidence="2 3" key="1">
    <citation type="journal article" date="2018" name="Front. Plant Sci.">
        <title>Red Clover (Trifolium pratense) and Zigzag Clover (T. medium) - A Picture of Genomic Similarities and Differences.</title>
        <authorList>
            <person name="Dluhosova J."/>
            <person name="Istvanek J."/>
            <person name="Nedelnik J."/>
            <person name="Repkova J."/>
        </authorList>
    </citation>
    <scope>NUCLEOTIDE SEQUENCE [LARGE SCALE GENOMIC DNA]</scope>
    <source>
        <strain evidence="3">cv. 10/8</strain>
        <tissue evidence="2">Leaf</tissue>
    </source>
</reference>
<feature type="non-terminal residue" evidence="2">
    <location>
        <position position="142"/>
    </location>
</feature>
<feature type="region of interest" description="Disordered" evidence="1">
    <location>
        <begin position="50"/>
        <end position="88"/>
    </location>
</feature>
<protein>
    <submittedName>
        <fullName evidence="2">Uncharacterized protein</fullName>
    </submittedName>
</protein>
<dbReference type="Proteomes" id="UP000265520">
    <property type="component" value="Unassembled WGS sequence"/>
</dbReference>
<organism evidence="2 3">
    <name type="scientific">Trifolium medium</name>
    <dbReference type="NCBI Taxonomy" id="97028"/>
    <lineage>
        <taxon>Eukaryota</taxon>
        <taxon>Viridiplantae</taxon>
        <taxon>Streptophyta</taxon>
        <taxon>Embryophyta</taxon>
        <taxon>Tracheophyta</taxon>
        <taxon>Spermatophyta</taxon>
        <taxon>Magnoliopsida</taxon>
        <taxon>eudicotyledons</taxon>
        <taxon>Gunneridae</taxon>
        <taxon>Pentapetalae</taxon>
        <taxon>rosids</taxon>
        <taxon>fabids</taxon>
        <taxon>Fabales</taxon>
        <taxon>Fabaceae</taxon>
        <taxon>Papilionoideae</taxon>
        <taxon>50 kb inversion clade</taxon>
        <taxon>NPAAA clade</taxon>
        <taxon>Hologalegina</taxon>
        <taxon>IRL clade</taxon>
        <taxon>Trifolieae</taxon>
        <taxon>Trifolium</taxon>
    </lineage>
</organism>
<evidence type="ECO:0000313" key="2">
    <source>
        <dbReference type="EMBL" id="MCI03475.1"/>
    </source>
</evidence>
<comment type="caution">
    <text evidence="2">The sequence shown here is derived from an EMBL/GenBank/DDBJ whole genome shotgun (WGS) entry which is preliminary data.</text>
</comment>
<sequence>MRKLQNKLLRSRINSCKSSFSTDDEIINHLRSTYPDDYSQPIYQTQLLNSVRKSRKRRKIHDQSDVDDDDVRMENITSSDYSDGAVSEKEAVYTGGGREKQVVSVSNNNSSVGGGGGVKKGPMFKDLVGNEMKKIIKKLKRT</sequence>
<keyword evidence="3" id="KW-1185">Reference proteome</keyword>
<dbReference type="EMBL" id="LXQA010052293">
    <property type="protein sequence ID" value="MCI03475.1"/>
    <property type="molecule type" value="Genomic_DNA"/>
</dbReference>